<dbReference type="EMBL" id="BMWS01000006">
    <property type="protein sequence ID" value="GGX12776.1"/>
    <property type="molecule type" value="Genomic_DNA"/>
</dbReference>
<evidence type="ECO:0000313" key="1">
    <source>
        <dbReference type="EMBL" id="GGX12776.1"/>
    </source>
</evidence>
<reference evidence="1 2" key="1">
    <citation type="journal article" date="2014" name="Int. J. Syst. Evol. Microbiol.">
        <title>Complete genome sequence of Corynebacterium casei LMG S-19264T (=DSM 44701T), isolated from a smear-ripened cheese.</title>
        <authorList>
            <consortium name="US DOE Joint Genome Institute (JGI-PGF)"/>
            <person name="Walter F."/>
            <person name="Albersmeier A."/>
            <person name="Kalinowski J."/>
            <person name="Ruckert C."/>
        </authorList>
    </citation>
    <scope>NUCLEOTIDE SEQUENCE [LARGE SCALE GENOMIC DNA]</scope>
    <source>
        <strain evidence="1 2">KCTC 12285</strain>
    </source>
</reference>
<dbReference type="AlphaFoldDB" id="A0A918JTQ3"/>
<protein>
    <submittedName>
        <fullName evidence="1">Uncharacterized protein</fullName>
    </submittedName>
</protein>
<sequence length="73" mass="8724">MNRREAKQINQNIHDSGFISKKVFTFLEQEIDKRLEEELKTEKIKVKQQISSLFNDNYLEASAFFKHSLKLSY</sequence>
<evidence type="ECO:0000313" key="2">
    <source>
        <dbReference type="Proteomes" id="UP000601108"/>
    </source>
</evidence>
<name>A0A918JTQ3_9FLAO</name>
<keyword evidence="2" id="KW-1185">Reference proteome</keyword>
<dbReference type="RefSeq" id="WP_027411542.1">
    <property type="nucleotide sequence ID" value="NZ_BMWS01000006.1"/>
</dbReference>
<dbReference type="Proteomes" id="UP000601108">
    <property type="component" value="Unassembled WGS sequence"/>
</dbReference>
<organism evidence="1 2">
    <name type="scientific">Aquimarina muelleri</name>
    <dbReference type="NCBI Taxonomy" id="279356"/>
    <lineage>
        <taxon>Bacteria</taxon>
        <taxon>Pseudomonadati</taxon>
        <taxon>Bacteroidota</taxon>
        <taxon>Flavobacteriia</taxon>
        <taxon>Flavobacteriales</taxon>
        <taxon>Flavobacteriaceae</taxon>
        <taxon>Aquimarina</taxon>
    </lineage>
</organism>
<comment type="caution">
    <text evidence="1">The sequence shown here is derived from an EMBL/GenBank/DDBJ whole genome shotgun (WGS) entry which is preliminary data.</text>
</comment>
<proteinExistence type="predicted"/>
<accession>A0A918JTQ3</accession>
<gene>
    <name evidence="1" type="ORF">GCM10007384_13220</name>
</gene>